<dbReference type="InterPro" id="IPR005017">
    <property type="entry name" value="OMPP1/FadL/TodX"/>
</dbReference>
<comment type="similarity">
    <text evidence="2">Belongs to the OmpP1/FadL family.</text>
</comment>
<evidence type="ECO:0000256" key="1">
    <source>
        <dbReference type="ARBA" id="ARBA00004571"/>
    </source>
</evidence>
<proteinExistence type="inferred from homology"/>
<feature type="signal peptide" evidence="8">
    <location>
        <begin position="1"/>
        <end position="27"/>
    </location>
</feature>
<feature type="chain" id="PRO_5046983254" description="Long-chain fatty acid transport protein" evidence="8">
    <location>
        <begin position="28"/>
        <end position="505"/>
    </location>
</feature>
<protein>
    <recommendedName>
        <fullName evidence="11">Long-chain fatty acid transport protein</fullName>
    </recommendedName>
</protein>
<keyword evidence="4" id="KW-0812">Transmembrane</keyword>
<organism evidence="9 10">
    <name type="scientific">Spectribacter acetivorans</name>
    <dbReference type="NCBI Taxonomy" id="3075603"/>
    <lineage>
        <taxon>Bacteria</taxon>
        <taxon>Pseudomonadati</taxon>
        <taxon>Pseudomonadota</taxon>
        <taxon>Gammaproteobacteria</taxon>
        <taxon>Salinisphaerales</taxon>
        <taxon>Salinisphaeraceae</taxon>
        <taxon>Spectribacter</taxon>
    </lineage>
</organism>
<dbReference type="PANTHER" id="PTHR35093">
    <property type="entry name" value="OUTER MEMBRANE PROTEIN NMB0088-RELATED"/>
    <property type="match status" value="1"/>
</dbReference>
<accession>A0ABU3BDU4</accession>
<keyword evidence="3" id="KW-1134">Transmembrane beta strand</keyword>
<dbReference type="Proteomes" id="UP001259982">
    <property type="component" value="Unassembled WGS sequence"/>
</dbReference>
<evidence type="ECO:0000256" key="3">
    <source>
        <dbReference type="ARBA" id="ARBA00022452"/>
    </source>
</evidence>
<comment type="caution">
    <text evidence="9">The sequence shown here is derived from an EMBL/GenBank/DDBJ whole genome shotgun (WGS) entry which is preliminary data.</text>
</comment>
<gene>
    <name evidence="9" type="ORF">RM531_14690</name>
</gene>
<evidence type="ECO:0008006" key="11">
    <source>
        <dbReference type="Google" id="ProtNLM"/>
    </source>
</evidence>
<keyword evidence="6" id="KW-0472">Membrane</keyword>
<dbReference type="PANTHER" id="PTHR35093:SF8">
    <property type="entry name" value="OUTER MEMBRANE PROTEIN NMB0088-RELATED"/>
    <property type="match status" value="1"/>
</dbReference>
<name>A0ABU3BDU4_9GAMM</name>
<dbReference type="RefSeq" id="WP_311660340.1">
    <property type="nucleotide sequence ID" value="NZ_JAVRHY010000019.1"/>
</dbReference>
<dbReference type="Gene3D" id="2.40.160.60">
    <property type="entry name" value="Outer membrane protein transport protein (OMPP1/FadL/TodX)"/>
    <property type="match status" value="1"/>
</dbReference>
<evidence type="ECO:0000256" key="6">
    <source>
        <dbReference type="ARBA" id="ARBA00023136"/>
    </source>
</evidence>
<reference evidence="9 10" key="1">
    <citation type="submission" date="2023-09" db="EMBL/GenBank/DDBJ databases">
        <authorList>
            <person name="Rey-Velasco X."/>
        </authorList>
    </citation>
    <scope>NUCLEOTIDE SEQUENCE [LARGE SCALE GENOMIC DNA]</scope>
    <source>
        <strain evidence="9 10">P385</strain>
    </source>
</reference>
<keyword evidence="10" id="KW-1185">Reference proteome</keyword>
<evidence type="ECO:0000256" key="2">
    <source>
        <dbReference type="ARBA" id="ARBA00008163"/>
    </source>
</evidence>
<dbReference type="EMBL" id="JAVRHY010000019">
    <property type="protein sequence ID" value="MDT0619723.1"/>
    <property type="molecule type" value="Genomic_DNA"/>
</dbReference>
<evidence type="ECO:0000256" key="7">
    <source>
        <dbReference type="ARBA" id="ARBA00023237"/>
    </source>
</evidence>
<dbReference type="SUPFAM" id="SSF56935">
    <property type="entry name" value="Porins"/>
    <property type="match status" value="1"/>
</dbReference>
<sequence length="505" mass="54246">MDRQTPGRCLVAGLLVLLALAGGAAHAANGYFLHGYSAQQRALAGAGTAGADDAFAGSINPALLADIDDRLDLDLSLLVPIGTLNVVNEPDLEPVTGAGLFQMNPTDEAGRRFGGNEGANKYFPIPGVAFARRIDERSTWGVAIYGNGGLNPKFTRGSGGFAQGDATNLLPVAERCEGIFGGGGNIGQPGVLGLCGNGSSTTLVNLTQLFVATTYARRFGRLRVGVAPLFMVQRFDASGLGAFARFSQNPDRVTENGKDYSFGLGVRVGMAYEPTAWLRLGASYQTRTHATEFDKYRGLFARDGAFDVPSSFNVGIALTPAPRHRLLIDYQRINFSNVAALGNRLRPNRFANGCVRPVLLGGPVDFDTCLGGDNAPGFGWRDVTVYKFGYEYRRGSTTWRLGFSNNTQPVRSSDILLSTLAFAVNEYHYTAGLSWRFSRSWGLDVALAYSPVNRLVGKNPLSHIEGGVASIVAGGDNFGIDPRDQDIQGEFYFLEATIGLNWHFR</sequence>
<evidence type="ECO:0000256" key="8">
    <source>
        <dbReference type="SAM" id="SignalP"/>
    </source>
</evidence>
<keyword evidence="7" id="KW-0998">Cell outer membrane</keyword>
<evidence type="ECO:0000313" key="10">
    <source>
        <dbReference type="Proteomes" id="UP001259982"/>
    </source>
</evidence>
<keyword evidence="5 8" id="KW-0732">Signal</keyword>
<evidence type="ECO:0000256" key="4">
    <source>
        <dbReference type="ARBA" id="ARBA00022692"/>
    </source>
</evidence>
<comment type="subcellular location">
    <subcellularLocation>
        <location evidence="1">Cell outer membrane</location>
        <topology evidence="1">Multi-pass membrane protein</topology>
    </subcellularLocation>
</comment>
<evidence type="ECO:0000256" key="5">
    <source>
        <dbReference type="ARBA" id="ARBA00022729"/>
    </source>
</evidence>
<evidence type="ECO:0000313" key="9">
    <source>
        <dbReference type="EMBL" id="MDT0619723.1"/>
    </source>
</evidence>